<dbReference type="Gene3D" id="2.40.50.40">
    <property type="match status" value="1"/>
</dbReference>
<dbReference type="InterPro" id="IPR023780">
    <property type="entry name" value="Chromo_domain"/>
</dbReference>
<dbReference type="SUPFAM" id="SSF54160">
    <property type="entry name" value="Chromo domain-like"/>
    <property type="match status" value="1"/>
</dbReference>
<dbReference type="AlphaFoldDB" id="A0A0F9X886"/>
<evidence type="ECO:0000256" key="1">
    <source>
        <dbReference type="ARBA" id="ARBA00011353"/>
    </source>
</evidence>
<dbReference type="Proteomes" id="UP000034112">
    <property type="component" value="Unassembled WGS sequence"/>
</dbReference>
<reference evidence="4" key="1">
    <citation type="journal article" date="2015" name="Genome Announc.">
        <title>Draft whole-genome sequence of the biocontrol agent Trichoderma harzianum T6776.</title>
        <authorList>
            <person name="Baroncelli R."/>
            <person name="Piaggeschi G."/>
            <person name="Fiorini L."/>
            <person name="Bertolini E."/>
            <person name="Zapparata A."/>
            <person name="Pe M.E."/>
            <person name="Sarrocco S."/>
            <person name="Vannacci G."/>
        </authorList>
    </citation>
    <scope>NUCLEOTIDE SEQUENCE [LARGE SCALE GENOMIC DNA]</scope>
    <source>
        <strain evidence="4">T6776</strain>
    </source>
</reference>
<dbReference type="OrthoDB" id="5430502at2759"/>
<sequence length="106" mass="12325">MVKFLNFRNAPVLQIKFPGQILTAMDYLISPPSVQLTPASKTPDPFDRGGETLEKVCVDGEDQWVIDKLVKRRIRGRERNPQVEYLVRWKGCGPEDDEWVKRRELI</sequence>
<comment type="subunit">
    <text evidence="1">Component of the NuA4 histone acetyltransferase complex.</text>
</comment>
<comment type="caution">
    <text evidence="3">The sequence shown here is derived from an EMBL/GenBank/DDBJ whole genome shotgun (WGS) entry which is preliminary data.</text>
</comment>
<organism evidence="3 4">
    <name type="scientific">Trichoderma harzianum</name>
    <name type="common">Hypocrea lixii</name>
    <dbReference type="NCBI Taxonomy" id="5544"/>
    <lineage>
        <taxon>Eukaryota</taxon>
        <taxon>Fungi</taxon>
        <taxon>Dikarya</taxon>
        <taxon>Ascomycota</taxon>
        <taxon>Pezizomycotina</taxon>
        <taxon>Sordariomycetes</taxon>
        <taxon>Hypocreomycetidae</taxon>
        <taxon>Hypocreales</taxon>
        <taxon>Hypocreaceae</taxon>
        <taxon>Trichoderma</taxon>
    </lineage>
</organism>
<feature type="domain" description="Chromo" evidence="2">
    <location>
        <begin position="64"/>
        <end position="106"/>
    </location>
</feature>
<dbReference type="InterPro" id="IPR000953">
    <property type="entry name" value="Chromo/chromo_shadow_dom"/>
</dbReference>
<dbReference type="InterPro" id="IPR016197">
    <property type="entry name" value="Chromo-like_dom_sf"/>
</dbReference>
<dbReference type="EMBL" id="JOKZ01000232">
    <property type="protein sequence ID" value="KKP00760.1"/>
    <property type="molecule type" value="Genomic_DNA"/>
</dbReference>
<proteinExistence type="predicted"/>
<dbReference type="PROSITE" id="PS50013">
    <property type="entry name" value="CHROMO_2"/>
    <property type="match status" value="1"/>
</dbReference>
<dbReference type="Pfam" id="PF00385">
    <property type="entry name" value="Chromo"/>
    <property type="match status" value="1"/>
</dbReference>
<evidence type="ECO:0000313" key="4">
    <source>
        <dbReference type="Proteomes" id="UP000034112"/>
    </source>
</evidence>
<gene>
    <name evidence="3" type="ORF">THAR02_07147</name>
</gene>
<evidence type="ECO:0000313" key="3">
    <source>
        <dbReference type="EMBL" id="KKP00760.1"/>
    </source>
</evidence>
<evidence type="ECO:0000259" key="2">
    <source>
        <dbReference type="PROSITE" id="PS50013"/>
    </source>
</evidence>
<accession>A0A0F9X886</accession>
<name>A0A0F9X886_TRIHA</name>
<protein>
    <recommendedName>
        <fullName evidence="2">Chromo domain-containing protein</fullName>
    </recommendedName>
</protein>
<dbReference type="GO" id="GO:0006338">
    <property type="term" value="P:chromatin remodeling"/>
    <property type="evidence" value="ECO:0007669"/>
    <property type="project" value="UniProtKB-ARBA"/>
</dbReference>